<dbReference type="PANTHER" id="PTHR48012:SF10">
    <property type="entry name" value="FI20177P1"/>
    <property type="match status" value="1"/>
</dbReference>
<dbReference type="InterPro" id="IPR011009">
    <property type="entry name" value="Kinase-like_dom_sf"/>
</dbReference>
<evidence type="ECO:0000256" key="6">
    <source>
        <dbReference type="ARBA" id="ARBA00022777"/>
    </source>
</evidence>
<comment type="catalytic activity">
    <reaction evidence="8">
        <text>L-threonyl-[protein] + ATP = O-phospho-L-threonyl-[protein] + ADP + H(+)</text>
        <dbReference type="Rhea" id="RHEA:46608"/>
        <dbReference type="Rhea" id="RHEA-COMP:11060"/>
        <dbReference type="Rhea" id="RHEA-COMP:11605"/>
        <dbReference type="ChEBI" id="CHEBI:15378"/>
        <dbReference type="ChEBI" id="CHEBI:30013"/>
        <dbReference type="ChEBI" id="CHEBI:30616"/>
        <dbReference type="ChEBI" id="CHEBI:61977"/>
        <dbReference type="ChEBI" id="CHEBI:456216"/>
        <dbReference type="EC" id="2.7.11.1"/>
    </reaction>
</comment>
<dbReference type="Proteomes" id="UP001590951">
    <property type="component" value="Unassembled WGS sequence"/>
</dbReference>
<evidence type="ECO:0000256" key="2">
    <source>
        <dbReference type="ARBA" id="ARBA00012513"/>
    </source>
</evidence>
<dbReference type="PROSITE" id="PS50011">
    <property type="entry name" value="PROTEIN_KINASE_DOM"/>
    <property type="match status" value="1"/>
</dbReference>
<feature type="region of interest" description="Disordered" evidence="11">
    <location>
        <begin position="280"/>
        <end position="308"/>
    </location>
</feature>
<feature type="compositionally biased region" description="Polar residues" evidence="11">
    <location>
        <begin position="109"/>
        <end position="118"/>
    </location>
</feature>
<evidence type="ECO:0000256" key="7">
    <source>
        <dbReference type="ARBA" id="ARBA00022840"/>
    </source>
</evidence>
<keyword evidence="7 10" id="KW-0067">ATP-binding</keyword>
<evidence type="ECO:0000256" key="3">
    <source>
        <dbReference type="ARBA" id="ARBA00022527"/>
    </source>
</evidence>
<dbReference type="Gene3D" id="1.10.510.10">
    <property type="entry name" value="Transferase(Phosphotransferase) domain 1"/>
    <property type="match status" value="1"/>
</dbReference>
<evidence type="ECO:0000259" key="12">
    <source>
        <dbReference type="PROSITE" id="PS50011"/>
    </source>
</evidence>
<dbReference type="Pfam" id="PF00069">
    <property type="entry name" value="Pkinase"/>
    <property type="match status" value="1"/>
</dbReference>
<comment type="catalytic activity">
    <reaction evidence="9">
        <text>L-seryl-[protein] + ATP = O-phospho-L-seryl-[protein] + ADP + H(+)</text>
        <dbReference type="Rhea" id="RHEA:17989"/>
        <dbReference type="Rhea" id="RHEA-COMP:9863"/>
        <dbReference type="Rhea" id="RHEA-COMP:11604"/>
        <dbReference type="ChEBI" id="CHEBI:15378"/>
        <dbReference type="ChEBI" id="CHEBI:29999"/>
        <dbReference type="ChEBI" id="CHEBI:30616"/>
        <dbReference type="ChEBI" id="CHEBI:83421"/>
        <dbReference type="ChEBI" id="CHEBI:456216"/>
        <dbReference type="EC" id="2.7.11.1"/>
    </reaction>
</comment>
<organism evidence="13 14">
    <name type="scientific">Lepraria finkii</name>
    <dbReference type="NCBI Taxonomy" id="1340010"/>
    <lineage>
        <taxon>Eukaryota</taxon>
        <taxon>Fungi</taxon>
        <taxon>Dikarya</taxon>
        <taxon>Ascomycota</taxon>
        <taxon>Pezizomycotina</taxon>
        <taxon>Lecanoromycetes</taxon>
        <taxon>OSLEUM clade</taxon>
        <taxon>Lecanoromycetidae</taxon>
        <taxon>Lecanorales</taxon>
        <taxon>Lecanorineae</taxon>
        <taxon>Stereocaulaceae</taxon>
        <taxon>Lepraria</taxon>
    </lineage>
</organism>
<evidence type="ECO:0000256" key="4">
    <source>
        <dbReference type="ARBA" id="ARBA00022679"/>
    </source>
</evidence>
<feature type="compositionally biased region" description="Low complexity" evidence="11">
    <location>
        <begin position="338"/>
        <end position="347"/>
    </location>
</feature>
<proteinExistence type="inferred from homology"/>
<feature type="region of interest" description="Disordered" evidence="11">
    <location>
        <begin position="787"/>
        <end position="812"/>
    </location>
</feature>
<reference evidence="13 14" key="1">
    <citation type="submission" date="2024-09" db="EMBL/GenBank/DDBJ databases">
        <title>Rethinking Asexuality: The Enigmatic Case of Functional Sexual Genes in Lepraria (Stereocaulaceae).</title>
        <authorList>
            <person name="Doellman M."/>
            <person name="Sun Y."/>
            <person name="Barcenas-Pena A."/>
            <person name="Lumbsch H.T."/>
            <person name="Grewe F."/>
        </authorList>
    </citation>
    <scope>NUCLEOTIDE SEQUENCE [LARGE SCALE GENOMIC DNA]</scope>
    <source>
        <strain evidence="13 14">Grewe 0041</strain>
    </source>
</reference>
<feature type="region of interest" description="Disordered" evidence="11">
    <location>
        <begin position="963"/>
        <end position="990"/>
    </location>
</feature>
<sequence length="1182" mass="130870">MSLSKRIRHHGRKLSDAIKGSSSSDSDDISLVNLFFNPNAAVSIPTLTSRTPTASNLPQPNSPVLASSGPRVNQLRQKFEPRVNEPREPPPPIPPRHLLRPRHRRRETSPGNPSLRNSQQHHRRRVASPDQPTPAAFQSAARILSRSATDPGTSKPELDFLERILELDPIPQPRRPLVPLPAPTTQEISTDTGRAAPTAASAPGTSESEQEQASHLPERESSRYRHRRTETSPARVHQELIQDIGRLLARSATDPCDFEFDYGFFNPERDAFLSHYRSSQVSPPLSIPEASQRTNRFHDSSVFDPNSRESSLLSLDFERKSSEGADPALNFTTRSNERSSNQSSLRSSKPKKSFKTGADQAVKSTADSLNPESGEDNPHSSGSKQDIVTEPKQSKMAAIRASSFFDPSFERFSRLPESQRFTRNEAKQQEAIIHAKLKNAGEPIPPYEFINFIGKGTYGRVYSARDTRSNRRAAIKVVDIDAVDYKMEAGLRDANLDVFMQEYKVLKQLTDFKAENVSQIFEILQVHSQVWIVSEFCPGGSIHTLMQSMNNRIEEKYIIIIARELAKALKAVHDADIIHRDVKAGNVMIHENGSLQLIDFGVAGQLESRIDKRNTVIGTLHWMAPEMLHGINHDPKKHGKEVDVWSFGVTLIEMATGSPPNSRLNSAQLEKYLKRAAPRLKPENGISQELCNFVAFTLELEPSKRATMDSILEHPYIRDTEESHPTVLLAELVKEFNRWASAGGQRGSLFVAHGAEAATSEEAVANPEWRFSTLETTETLEKLASDPAFDFGDEGDNGDATSTGHRPPVHIDPIADMSSAQAQEDSLNSYFTGEPTDEDFNELADEIYKQNVPPQSYDNGNYAPDEASVNRGANHLRSLFGQDIYKPDPQGLDHEPSDLPLRSQHPEIARQDTDGSTGGSSRSGRNLANIDTMRANSYNANRPPTMNMSWDFPVKAHNEGHPNLDNWTPDAGYGSPSDDFESSYDEAPYPPPKRPTLRHAATEPIHVNEDSNELNIDLARGSRLDMDALMGGTLSASSLYAAPAQHHYQQSLPVSGSTTAIQAEDEELDLDAMMSDGDVTSLNDTYADPGVTPRDPYGGQQEAEQYDTIDSHTRTVPIPQPPSEEAMTAGAPQIVLEMEFERFTKQFNDGLGTLMAQFDGLIEEDSTNVGTNRKEAALIGSD</sequence>
<feature type="region of interest" description="Disordered" evidence="11">
    <location>
        <begin position="323"/>
        <end position="393"/>
    </location>
</feature>
<dbReference type="PANTHER" id="PTHR48012">
    <property type="entry name" value="STERILE20-LIKE KINASE, ISOFORM B-RELATED"/>
    <property type="match status" value="1"/>
</dbReference>
<feature type="compositionally biased region" description="Basic residues" evidence="11">
    <location>
        <begin position="97"/>
        <end position="106"/>
    </location>
</feature>
<feature type="compositionally biased region" description="Polar residues" evidence="11">
    <location>
        <begin position="50"/>
        <end position="76"/>
    </location>
</feature>
<dbReference type="EMBL" id="JBHFEH010000001">
    <property type="protein sequence ID" value="KAL2059303.1"/>
    <property type="molecule type" value="Genomic_DNA"/>
</dbReference>
<keyword evidence="3" id="KW-0723">Serine/threonine-protein kinase</keyword>
<gene>
    <name evidence="13" type="ORF">ABVK25_000595</name>
</gene>
<feature type="compositionally biased region" description="Low complexity" evidence="11">
    <location>
        <begin position="192"/>
        <end position="207"/>
    </location>
</feature>
<feature type="binding site" evidence="10">
    <location>
        <position position="476"/>
    </location>
    <ligand>
        <name>ATP</name>
        <dbReference type="ChEBI" id="CHEBI:30616"/>
    </ligand>
</feature>
<dbReference type="PROSITE" id="PS00107">
    <property type="entry name" value="PROTEIN_KINASE_ATP"/>
    <property type="match status" value="1"/>
</dbReference>
<comment type="caution">
    <text evidence="13">The sequence shown here is derived from an EMBL/GenBank/DDBJ whole genome shotgun (WGS) entry which is preliminary data.</text>
</comment>
<feature type="region of interest" description="Disordered" evidence="11">
    <location>
        <begin position="882"/>
        <end position="901"/>
    </location>
</feature>
<dbReference type="InterPro" id="IPR008271">
    <property type="entry name" value="Ser/Thr_kinase_AS"/>
</dbReference>
<dbReference type="PROSITE" id="PS00108">
    <property type="entry name" value="PROTEIN_KINASE_ST"/>
    <property type="match status" value="1"/>
</dbReference>
<evidence type="ECO:0000256" key="5">
    <source>
        <dbReference type="ARBA" id="ARBA00022741"/>
    </source>
</evidence>
<name>A0ABR4BS48_9LECA</name>
<dbReference type="SUPFAM" id="SSF56112">
    <property type="entry name" value="Protein kinase-like (PK-like)"/>
    <property type="match status" value="1"/>
</dbReference>
<evidence type="ECO:0000256" key="9">
    <source>
        <dbReference type="ARBA" id="ARBA00048679"/>
    </source>
</evidence>
<evidence type="ECO:0000256" key="1">
    <source>
        <dbReference type="ARBA" id="ARBA00008874"/>
    </source>
</evidence>
<dbReference type="EC" id="2.7.11.1" evidence="2"/>
<protein>
    <recommendedName>
        <fullName evidence="2">non-specific serine/threonine protein kinase</fullName>
        <ecNumber evidence="2">2.7.11.1</ecNumber>
    </recommendedName>
</protein>
<feature type="region of interest" description="Disordered" evidence="11">
    <location>
        <begin position="171"/>
        <end position="235"/>
    </location>
</feature>
<feature type="compositionally biased region" description="Basic residues" evidence="11">
    <location>
        <begin position="1"/>
        <end position="12"/>
    </location>
</feature>
<dbReference type="InterPro" id="IPR000719">
    <property type="entry name" value="Prot_kinase_dom"/>
</dbReference>
<feature type="region of interest" description="Disordered" evidence="11">
    <location>
        <begin position="1"/>
        <end position="26"/>
    </location>
</feature>
<accession>A0ABR4BS48</accession>
<dbReference type="InterPro" id="IPR017441">
    <property type="entry name" value="Protein_kinase_ATP_BS"/>
</dbReference>
<feature type="compositionally biased region" description="Polar residues" evidence="11">
    <location>
        <begin position="280"/>
        <end position="294"/>
    </location>
</feature>
<keyword evidence="5 10" id="KW-0547">Nucleotide-binding</keyword>
<feature type="compositionally biased region" description="Pro residues" evidence="11">
    <location>
        <begin position="171"/>
        <end position="182"/>
    </location>
</feature>
<evidence type="ECO:0000256" key="10">
    <source>
        <dbReference type="PROSITE-ProRule" id="PRU10141"/>
    </source>
</evidence>
<dbReference type="SMART" id="SM00220">
    <property type="entry name" value="S_TKc"/>
    <property type="match status" value="1"/>
</dbReference>
<evidence type="ECO:0000313" key="13">
    <source>
        <dbReference type="EMBL" id="KAL2059303.1"/>
    </source>
</evidence>
<feature type="compositionally biased region" description="Polar residues" evidence="11">
    <location>
        <begin position="362"/>
        <end position="371"/>
    </location>
</feature>
<evidence type="ECO:0000313" key="14">
    <source>
        <dbReference type="Proteomes" id="UP001590951"/>
    </source>
</evidence>
<dbReference type="InterPro" id="IPR050629">
    <property type="entry name" value="STE20/SPS1-PAK"/>
</dbReference>
<comment type="similarity">
    <text evidence="1">Belongs to the protein kinase superfamily. STE Ser/Thr protein kinase family. STE20 subfamily.</text>
</comment>
<keyword evidence="14" id="KW-1185">Reference proteome</keyword>
<feature type="domain" description="Protein kinase" evidence="12">
    <location>
        <begin position="447"/>
        <end position="717"/>
    </location>
</feature>
<keyword evidence="4" id="KW-0808">Transferase</keyword>
<evidence type="ECO:0000256" key="11">
    <source>
        <dbReference type="SAM" id="MobiDB-lite"/>
    </source>
</evidence>
<keyword evidence="6" id="KW-0418">Kinase</keyword>
<feature type="region of interest" description="Disordered" evidence="11">
    <location>
        <begin position="909"/>
        <end position="928"/>
    </location>
</feature>
<feature type="region of interest" description="Disordered" evidence="11">
    <location>
        <begin position="50"/>
        <end position="139"/>
    </location>
</feature>
<evidence type="ECO:0000256" key="8">
    <source>
        <dbReference type="ARBA" id="ARBA00047899"/>
    </source>
</evidence>
<feature type="compositionally biased region" description="Basic and acidic residues" evidence="11">
    <location>
        <begin position="77"/>
        <end position="88"/>
    </location>
</feature>